<dbReference type="RefSeq" id="WP_086035079.1">
    <property type="nucleotide sequence ID" value="NZ_CP046051.1"/>
</dbReference>
<evidence type="ECO:0000313" key="4">
    <source>
        <dbReference type="Proteomes" id="UP000509623"/>
    </source>
</evidence>
<dbReference type="Proteomes" id="UP000509623">
    <property type="component" value="Chromosome"/>
</dbReference>
<reference evidence="3 4" key="1">
    <citation type="submission" date="2019-11" db="EMBL/GenBank/DDBJ databases">
        <authorList>
            <person name="Ren C."/>
            <person name="Wang H."/>
            <person name="Xu Y."/>
        </authorList>
    </citation>
    <scope>NUCLEOTIDE SEQUENCE [LARGE SCALE GENOMIC DNA]</scope>
    <source>
        <strain evidence="4">JNU-WLY1368</strain>
        <strain evidence="1 3">LBM 19010</strain>
    </source>
</reference>
<reference evidence="2" key="3">
    <citation type="journal article" date="2022" name="Int. J. Syst. Evol. Microbiol.">
        <title>Caproicibacterium lactatifermentans sp. nov., isolated from pit clay used for the production of Chinese strong aroma-type liquor.</title>
        <authorList>
            <person name="Wang H."/>
            <person name="Gu Y."/>
            <person name="Zhao D."/>
            <person name="Qiao Z."/>
            <person name="Zheng J."/>
            <person name="Gao J."/>
            <person name="Ren C."/>
            <person name="Xu Y."/>
        </authorList>
    </citation>
    <scope>NUCLEOTIDE SEQUENCE</scope>
    <source>
        <strain evidence="2">JNU-WLY1368</strain>
    </source>
</reference>
<reference evidence="2" key="2">
    <citation type="journal article" date="2021" name="Appl. Environ. Microbiol.">
        <title>Adaptability of a Caproate-Producing Bacterium Contributes to Its Dominance in an Anaerobic Fermentation System.</title>
        <authorList>
            <person name="Wang H."/>
            <person name="Gu Y."/>
            <person name="Zhou W."/>
            <person name="Zhao D."/>
            <person name="Qiao Z."/>
            <person name="Zheng J."/>
            <person name="Gao J."/>
            <person name="Chen X."/>
            <person name="Ren C."/>
            <person name="Xu Y."/>
        </authorList>
    </citation>
    <scope>NUCLEOTIDE SEQUENCE</scope>
    <source>
        <strain evidence="2">JNU-WLY1368</strain>
    </source>
</reference>
<gene>
    <name evidence="1" type="ORF">GJQ69_08940</name>
    <name evidence="2" type="ORF">GKP14_03770</name>
</gene>
<dbReference type="EMBL" id="CP046161">
    <property type="protein sequence ID" value="QKO30205.1"/>
    <property type="molecule type" value="Genomic_DNA"/>
</dbReference>
<dbReference type="InterPro" id="IPR017016">
    <property type="entry name" value="UCP033595"/>
</dbReference>
<evidence type="ECO:0000313" key="1">
    <source>
        <dbReference type="EMBL" id="QKN24584.1"/>
    </source>
</evidence>
<organism evidence="1 3">
    <name type="scientific">Caproicibacterium lactatifermentans</name>
    <dbReference type="NCBI Taxonomy" id="2666138"/>
    <lineage>
        <taxon>Bacteria</taxon>
        <taxon>Bacillati</taxon>
        <taxon>Bacillota</taxon>
        <taxon>Clostridia</taxon>
        <taxon>Eubacteriales</taxon>
        <taxon>Oscillospiraceae</taxon>
        <taxon>Caproicibacterium</taxon>
    </lineage>
</organism>
<keyword evidence="4" id="KW-1185">Reference proteome</keyword>
<proteinExistence type="predicted"/>
<dbReference type="Proteomes" id="UP000501316">
    <property type="component" value="Chromosome"/>
</dbReference>
<name>A0A859DSD3_9FIRM</name>
<evidence type="ECO:0000313" key="2">
    <source>
        <dbReference type="EMBL" id="QKO30205.1"/>
    </source>
</evidence>
<dbReference type="Pfam" id="PF20124">
    <property type="entry name" value="DUF6514"/>
    <property type="match status" value="1"/>
</dbReference>
<dbReference type="KEGG" id="clf:GJQ69_08940"/>
<evidence type="ECO:0000313" key="3">
    <source>
        <dbReference type="Proteomes" id="UP000501316"/>
    </source>
</evidence>
<protein>
    <submittedName>
        <fullName evidence="1">Uncharacterized protein</fullName>
    </submittedName>
</protein>
<accession>A0A859DSD3</accession>
<sequence>MQIRKELIGKSTTGSSCLQYYIYYDGESYGVEVEQVKTQLASGTVSDSRGQAVHLAQSLLRNQVFPDNLTEILDDYHFLD</sequence>
<dbReference type="EMBL" id="CP046051">
    <property type="protein sequence ID" value="QKN24584.1"/>
    <property type="molecule type" value="Genomic_DNA"/>
</dbReference>
<dbReference type="AlphaFoldDB" id="A0A859DSD3"/>